<accession>A0A225WP69</accession>
<sequence length="146" mass="16253">MMAPDVTDGSICGPKAILESWELLSIVFDDMHVQLERLKTVDKNSLAATTTTSFTLKPDTIRLVFPLLVDSGTGGGDEDLAKKLQDQRIVMHGSVRFDWDDTNNCIWRMNSQSDMLTPILGLLENLEDVSRAFINALVAPDFRLVL</sequence>
<evidence type="ECO:0000313" key="2">
    <source>
        <dbReference type="Proteomes" id="UP000198211"/>
    </source>
</evidence>
<comment type="caution">
    <text evidence="1">The sequence shown here is derived from an EMBL/GenBank/DDBJ whole genome shotgun (WGS) entry which is preliminary data.</text>
</comment>
<proteinExistence type="predicted"/>
<dbReference type="Proteomes" id="UP000198211">
    <property type="component" value="Unassembled WGS sequence"/>
</dbReference>
<protein>
    <recommendedName>
        <fullName evidence="3">Bzip transcription factor</fullName>
    </recommendedName>
</protein>
<dbReference type="OrthoDB" id="128953at2759"/>
<dbReference type="AlphaFoldDB" id="A0A225WP69"/>
<dbReference type="EMBL" id="NBNE01000448">
    <property type="protein sequence ID" value="OWZ19392.1"/>
    <property type="molecule type" value="Genomic_DNA"/>
</dbReference>
<gene>
    <name evidence="1" type="ORF">PHMEG_0006371</name>
</gene>
<evidence type="ECO:0000313" key="1">
    <source>
        <dbReference type="EMBL" id="OWZ19392.1"/>
    </source>
</evidence>
<keyword evidence="2" id="KW-1185">Reference proteome</keyword>
<evidence type="ECO:0008006" key="3">
    <source>
        <dbReference type="Google" id="ProtNLM"/>
    </source>
</evidence>
<reference evidence="2" key="1">
    <citation type="submission" date="2017-03" db="EMBL/GenBank/DDBJ databases">
        <title>Phytopthora megakarya and P. palmivora, two closely related causual agents of cacao black pod achieved similar genome size and gene model numbers by different mechanisms.</title>
        <authorList>
            <person name="Ali S."/>
            <person name="Shao J."/>
            <person name="Larry D.J."/>
            <person name="Kronmiller B."/>
            <person name="Shen D."/>
            <person name="Strem M.D."/>
            <person name="Melnick R.L."/>
            <person name="Guiltinan M.J."/>
            <person name="Tyler B.M."/>
            <person name="Meinhardt L.W."/>
            <person name="Bailey B.A."/>
        </authorList>
    </citation>
    <scope>NUCLEOTIDE SEQUENCE [LARGE SCALE GENOMIC DNA]</scope>
    <source>
        <strain evidence="2">zdho120</strain>
    </source>
</reference>
<organism evidence="1 2">
    <name type="scientific">Phytophthora megakarya</name>
    <dbReference type="NCBI Taxonomy" id="4795"/>
    <lineage>
        <taxon>Eukaryota</taxon>
        <taxon>Sar</taxon>
        <taxon>Stramenopiles</taxon>
        <taxon>Oomycota</taxon>
        <taxon>Peronosporomycetes</taxon>
        <taxon>Peronosporales</taxon>
        <taxon>Peronosporaceae</taxon>
        <taxon>Phytophthora</taxon>
    </lineage>
</organism>
<name>A0A225WP69_9STRA</name>